<reference evidence="2 3" key="1">
    <citation type="journal article" date="2016" name="Nat. Commun.">
        <title>Ectomycorrhizal ecology is imprinted in the genome of the dominant symbiotic fungus Cenococcum geophilum.</title>
        <authorList>
            <consortium name="DOE Joint Genome Institute"/>
            <person name="Peter M."/>
            <person name="Kohler A."/>
            <person name="Ohm R.A."/>
            <person name="Kuo A."/>
            <person name="Krutzmann J."/>
            <person name="Morin E."/>
            <person name="Arend M."/>
            <person name="Barry K.W."/>
            <person name="Binder M."/>
            <person name="Choi C."/>
            <person name="Clum A."/>
            <person name="Copeland A."/>
            <person name="Grisel N."/>
            <person name="Haridas S."/>
            <person name="Kipfer T."/>
            <person name="LaButti K."/>
            <person name="Lindquist E."/>
            <person name="Lipzen A."/>
            <person name="Maire R."/>
            <person name="Meier B."/>
            <person name="Mihaltcheva S."/>
            <person name="Molinier V."/>
            <person name="Murat C."/>
            <person name="Poggeler S."/>
            <person name="Quandt C.A."/>
            <person name="Sperisen C."/>
            <person name="Tritt A."/>
            <person name="Tisserant E."/>
            <person name="Crous P.W."/>
            <person name="Henrissat B."/>
            <person name="Nehls U."/>
            <person name="Egli S."/>
            <person name="Spatafora J.W."/>
            <person name="Grigoriev I.V."/>
            <person name="Martin F.M."/>
        </authorList>
    </citation>
    <scope>NUCLEOTIDE SEQUENCE [LARGE SCALE GENOMIC DNA]</scope>
    <source>
        <strain evidence="2 3">CBS 207.34</strain>
    </source>
</reference>
<feature type="compositionally biased region" description="Polar residues" evidence="1">
    <location>
        <begin position="523"/>
        <end position="539"/>
    </location>
</feature>
<feature type="region of interest" description="Disordered" evidence="1">
    <location>
        <begin position="163"/>
        <end position="216"/>
    </location>
</feature>
<dbReference type="EMBL" id="KV750636">
    <property type="protein sequence ID" value="OCL04005.1"/>
    <property type="molecule type" value="Genomic_DNA"/>
</dbReference>
<evidence type="ECO:0000313" key="2">
    <source>
        <dbReference type="EMBL" id="OCL04005.1"/>
    </source>
</evidence>
<feature type="region of interest" description="Disordered" evidence="1">
    <location>
        <begin position="600"/>
        <end position="659"/>
    </location>
</feature>
<organism evidence="2 3">
    <name type="scientific">Glonium stellatum</name>
    <dbReference type="NCBI Taxonomy" id="574774"/>
    <lineage>
        <taxon>Eukaryota</taxon>
        <taxon>Fungi</taxon>
        <taxon>Dikarya</taxon>
        <taxon>Ascomycota</taxon>
        <taxon>Pezizomycotina</taxon>
        <taxon>Dothideomycetes</taxon>
        <taxon>Pleosporomycetidae</taxon>
        <taxon>Gloniales</taxon>
        <taxon>Gloniaceae</taxon>
        <taxon>Glonium</taxon>
    </lineage>
</organism>
<name>A0A8E2ESV6_9PEZI</name>
<dbReference type="Proteomes" id="UP000250140">
    <property type="component" value="Unassembled WGS sequence"/>
</dbReference>
<feature type="compositionally biased region" description="Basic and acidic residues" evidence="1">
    <location>
        <begin position="512"/>
        <end position="522"/>
    </location>
</feature>
<feature type="compositionally biased region" description="Basic and acidic residues" evidence="1">
    <location>
        <begin position="170"/>
        <end position="181"/>
    </location>
</feature>
<evidence type="ECO:0000256" key="1">
    <source>
        <dbReference type="SAM" id="MobiDB-lite"/>
    </source>
</evidence>
<dbReference type="OrthoDB" id="3794856at2759"/>
<protein>
    <submittedName>
        <fullName evidence="2">Uncharacterized protein</fullName>
    </submittedName>
</protein>
<feature type="compositionally biased region" description="Polar residues" evidence="1">
    <location>
        <begin position="615"/>
        <end position="637"/>
    </location>
</feature>
<feature type="compositionally biased region" description="Polar residues" evidence="1">
    <location>
        <begin position="18"/>
        <end position="30"/>
    </location>
</feature>
<gene>
    <name evidence="2" type="ORF">AOQ84DRAFT_226579</name>
</gene>
<feature type="compositionally biased region" description="Basic and acidic residues" evidence="1">
    <location>
        <begin position="543"/>
        <end position="552"/>
    </location>
</feature>
<feature type="region of interest" description="Disordered" evidence="1">
    <location>
        <begin position="1"/>
        <end position="40"/>
    </location>
</feature>
<dbReference type="AlphaFoldDB" id="A0A8E2ESV6"/>
<accession>A0A8E2ESV6</accession>
<keyword evidence="3" id="KW-1185">Reference proteome</keyword>
<proteinExistence type="predicted"/>
<feature type="region of interest" description="Disordered" evidence="1">
    <location>
        <begin position="511"/>
        <end position="573"/>
    </location>
</feature>
<feature type="compositionally biased region" description="Polar residues" evidence="1">
    <location>
        <begin position="1"/>
        <end position="10"/>
    </location>
</feature>
<evidence type="ECO:0000313" key="3">
    <source>
        <dbReference type="Proteomes" id="UP000250140"/>
    </source>
</evidence>
<sequence length="659" mass="73585">MSSNIPSNPFHQHRATDDSTMQSSIPSSCSLPDYEAMESTPGHPFGQTNSFTLTPPRYNACTGQYDLYIASPIAQARPLSPEKQAGITASTVGQIPINMIDPALRSPARSSQLYNHEEGYGMTIMNEARTKRYANPICQSQKELFMPVLPTYRIDKAHVDAHPSNHYHSFSRENNGHDSDRNILPAQNSGRGKPDKLWAAIPNTPGHPSSHSKPLDKHHLEARLSTLYSPCPPATPLNLLLQPFNPVQEEAKRSSYSISRDENLNANFVSAQENTLEIYASAESNSYENQAFDGDTIGADTTRSGGVAPTKSLPPPFKSSHKMEFSSFAEAKAYRRRPLWRPVVPDNTMPITDTETQTWAKRVFDALLNITGCLDHGSTAYNHWLHALYPSKDIECMAFEIVYEAYQLHQRGSNLWVFNFRRLSAKDALAGEDAADEASRSIYADQELNFRERMEAIITHLQHWKSTCDFVMTGEKISWLVNAPIKYNAKCSMNQKGNHARAQRSRLLKAQSEGKHNDKMETRNGSPLSNSLHSSQKQATHLGKQECDDTLKHSNKRERHSSDDCGLPNLPLDQQQPLRQTVVASYLHPDPATPQLRKTTAEQQKTHVIGRRSSTRAGISTPSHLARARNTTLSSSPQALRKQKMRAAKAKAISYAPPK</sequence>